<sequence length="163" mass="17923">MPRSRDKYSSGQILLHWLTLAVLIVSWVSHDAVEAAFEQVAATGPFTAQGLVHRIAGVAVLALTLVRVGLRMRHGAPPEPKMPGWMLLVAQASHFALYALLLMIPILGLIAWVGAIESAAELHETLFWMLAITVAVHIGAALYHQFIRHDGLLRRMMPAPRAR</sequence>
<keyword evidence="8" id="KW-0249">Electron transport</keyword>
<evidence type="ECO:0000256" key="1">
    <source>
        <dbReference type="ARBA" id="ARBA00001970"/>
    </source>
</evidence>
<keyword evidence="11 13" id="KW-0472">Membrane</keyword>
<evidence type="ECO:0000256" key="2">
    <source>
        <dbReference type="ARBA" id="ARBA00004651"/>
    </source>
</evidence>
<evidence type="ECO:0000256" key="10">
    <source>
        <dbReference type="ARBA" id="ARBA00023004"/>
    </source>
</evidence>
<keyword evidence="5" id="KW-0349">Heme</keyword>
<feature type="transmembrane region" description="Helical" evidence="13">
    <location>
        <begin position="51"/>
        <end position="70"/>
    </location>
</feature>
<feature type="transmembrane region" description="Helical" evidence="13">
    <location>
        <begin position="82"/>
        <end position="114"/>
    </location>
</feature>
<dbReference type="GO" id="GO:0009055">
    <property type="term" value="F:electron transfer activity"/>
    <property type="evidence" value="ECO:0007669"/>
    <property type="project" value="InterPro"/>
</dbReference>
<dbReference type="InterPro" id="IPR011577">
    <property type="entry name" value="Cyt_b561_bac/Ni-Hgenase"/>
</dbReference>
<dbReference type="AlphaFoldDB" id="A0A6B2K0L8"/>
<dbReference type="GO" id="GO:0020037">
    <property type="term" value="F:heme binding"/>
    <property type="evidence" value="ECO:0007669"/>
    <property type="project" value="TreeGrafter"/>
</dbReference>
<keyword evidence="3" id="KW-0813">Transport</keyword>
<dbReference type="SUPFAM" id="SSF81342">
    <property type="entry name" value="Transmembrane di-heme cytochromes"/>
    <property type="match status" value="1"/>
</dbReference>
<comment type="subcellular location">
    <subcellularLocation>
        <location evidence="2">Cell membrane</location>
        <topology evidence="2">Multi-pass membrane protein</topology>
    </subcellularLocation>
</comment>
<dbReference type="GO" id="GO:0022904">
    <property type="term" value="P:respiratory electron transport chain"/>
    <property type="evidence" value="ECO:0007669"/>
    <property type="project" value="InterPro"/>
</dbReference>
<comment type="similarity">
    <text evidence="12">Belongs to the cytochrome b561 family.</text>
</comment>
<keyword evidence="10" id="KW-0408">Iron</keyword>
<accession>A0A6B2K0L8</accession>
<dbReference type="GO" id="GO:0005886">
    <property type="term" value="C:plasma membrane"/>
    <property type="evidence" value="ECO:0007669"/>
    <property type="project" value="UniProtKB-SubCell"/>
</dbReference>
<dbReference type="RefSeq" id="WP_163894521.1">
    <property type="nucleotide sequence ID" value="NZ_JAAFYS010000003.1"/>
</dbReference>
<name>A0A6B2K0L8_9RHOB</name>
<organism evidence="15 16">
    <name type="scientific">Pseudoroseicyclus tamaricis</name>
    <dbReference type="NCBI Taxonomy" id="2705421"/>
    <lineage>
        <taxon>Bacteria</taxon>
        <taxon>Pseudomonadati</taxon>
        <taxon>Pseudomonadota</taxon>
        <taxon>Alphaproteobacteria</taxon>
        <taxon>Rhodobacterales</taxon>
        <taxon>Paracoccaceae</taxon>
        <taxon>Pseudoroseicyclus</taxon>
    </lineage>
</organism>
<feature type="domain" description="Cytochrome b561 bacterial/Ni-hydrogenase" evidence="14">
    <location>
        <begin position="8"/>
        <end position="158"/>
    </location>
</feature>
<reference evidence="15 16" key="1">
    <citation type="submission" date="2020-02" db="EMBL/GenBank/DDBJ databases">
        <title>Pseudoroseicyclus tamarix, sp. nov., isolated from offshore sediment of a Tamarix chinensis forest.</title>
        <authorList>
            <person name="Gai Y."/>
        </authorList>
    </citation>
    <scope>NUCLEOTIDE SEQUENCE [LARGE SCALE GENOMIC DNA]</scope>
    <source>
        <strain evidence="15 16">CLL3-39</strain>
    </source>
</reference>
<keyword evidence="6 13" id="KW-0812">Transmembrane</keyword>
<evidence type="ECO:0000313" key="15">
    <source>
        <dbReference type="EMBL" id="NDV01984.1"/>
    </source>
</evidence>
<comment type="cofactor">
    <cofactor evidence="1">
        <name>heme b</name>
        <dbReference type="ChEBI" id="CHEBI:60344"/>
    </cofactor>
</comment>
<evidence type="ECO:0000256" key="6">
    <source>
        <dbReference type="ARBA" id="ARBA00022692"/>
    </source>
</evidence>
<evidence type="ECO:0000256" key="4">
    <source>
        <dbReference type="ARBA" id="ARBA00022475"/>
    </source>
</evidence>
<keyword evidence="9 13" id="KW-1133">Transmembrane helix</keyword>
<dbReference type="Proteomes" id="UP000474757">
    <property type="component" value="Unassembled WGS sequence"/>
</dbReference>
<evidence type="ECO:0000256" key="11">
    <source>
        <dbReference type="ARBA" id="ARBA00023136"/>
    </source>
</evidence>
<dbReference type="EMBL" id="JAAGAB010000003">
    <property type="protein sequence ID" value="NDV01984.1"/>
    <property type="molecule type" value="Genomic_DNA"/>
</dbReference>
<evidence type="ECO:0000256" key="13">
    <source>
        <dbReference type="SAM" id="Phobius"/>
    </source>
</evidence>
<dbReference type="InterPro" id="IPR052168">
    <property type="entry name" value="Cytochrome_b561_oxidase"/>
</dbReference>
<evidence type="ECO:0000313" key="16">
    <source>
        <dbReference type="Proteomes" id="UP000474757"/>
    </source>
</evidence>
<keyword evidence="4" id="KW-1003">Cell membrane</keyword>
<evidence type="ECO:0000256" key="3">
    <source>
        <dbReference type="ARBA" id="ARBA00022448"/>
    </source>
</evidence>
<keyword evidence="7" id="KW-0479">Metal-binding</keyword>
<feature type="transmembrane region" description="Helical" evidence="13">
    <location>
        <begin position="126"/>
        <end position="147"/>
    </location>
</feature>
<evidence type="ECO:0000259" key="14">
    <source>
        <dbReference type="Pfam" id="PF01292"/>
    </source>
</evidence>
<keyword evidence="16" id="KW-1185">Reference proteome</keyword>
<evidence type="ECO:0000256" key="12">
    <source>
        <dbReference type="ARBA" id="ARBA00037975"/>
    </source>
</evidence>
<evidence type="ECO:0000256" key="7">
    <source>
        <dbReference type="ARBA" id="ARBA00022723"/>
    </source>
</evidence>
<evidence type="ECO:0000256" key="5">
    <source>
        <dbReference type="ARBA" id="ARBA00022617"/>
    </source>
</evidence>
<proteinExistence type="inferred from homology"/>
<dbReference type="PANTHER" id="PTHR30529:SF6">
    <property type="entry name" value="BLL0291 PROTEIN"/>
    <property type="match status" value="1"/>
</dbReference>
<evidence type="ECO:0000256" key="8">
    <source>
        <dbReference type="ARBA" id="ARBA00022982"/>
    </source>
</evidence>
<dbReference type="GO" id="GO:0046872">
    <property type="term" value="F:metal ion binding"/>
    <property type="evidence" value="ECO:0007669"/>
    <property type="project" value="UniProtKB-KW"/>
</dbReference>
<dbReference type="Pfam" id="PF01292">
    <property type="entry name" value="Ni_hydr_CYTB"/>
    <property type="match status" value="1"/>
</dbReference>
<gene>
    <name evidence="15" type="ORF">GZA08_13510</name>
</gene>
<comment type="caution">
    <text evidence="15">The sequence shown here is derived from an EMBL/GenBank/DDBJ whole genome shotgun (WGS) entry which is preliminary data.</text>
</comment>
<evidence type="ECO:0000256" key="9">
    <source>
        <dbReference type="ARBA" id="ARBA00022989"/>
    </source>
</evidence>
<protein>
    <submittedName>
        <fullName evidence="15">Cytochrome b</fullName>
    </submittedName>
</protein>
<dbReference type="PANTHER" id="PTHR30529">
    <property type="entry name" value="CYTOCHROME B561"/>
    <property type="match status" value="1"/>
</dbReference>
<dbReference type="InterPro" id="IPR016174">
    <property type="entry name" value="Di-haem_cyt_TM"/>
</dbReference>